<dbReference type="EMBL" id="ABVL01000042">
    <property type="protein sequence ID" value="EDY16022.1"/>
    <property type="molecule type" value="Genomic_DNA"/>
</dbReference>
<keyword evidence="1" id="KW-1133">Transmembrane helix</keyword>
<proteinExistence type="predicted"/>
<feature type="transmembrane region" description="Helical" evidence="1">
    <location>
        <begin position="12"/>
        <end position="31"/>
    </location>
</feature>
<keyword evidence="1" id="KW-0472">Membrane</keyword>
<reference evidence="2 3" key="1">
    <citation type="journal article" date="2011" name="J. Bacteriol.">
        <title>Genome sequence of Chthoniobacter flavus Ellin428, an aerobic heterotrophic soil bacterium.</title>
        <authorList>
            <person name="Kant R."/>
            <person name="van Passel M.W."/>
            <person name="Palva A."/>
            <person name="Lucas S."/>
            <person name="Lapidus A."/>
            <person name="Glavina Del Rio T."/>
            <person name="Dalin E."/>
            <person name="Tice H."/>
            <person name="Bruce D."/>
            <person name="Goodwin L."/>
            <person name="Pitluck S."/>
            <person name="Larimer F.W."/>
            <person name="Land M.L."/>
            <person name="Hauser L."/>
            <person name="Sangwan P."/>
            <person name="de Vos W.M."/>
            <person name="Janssen P.H."/>
            <person name="Smidt H."/>
        </authorList>
    </citation>
    <scope>NUCLEOTIDE SEQUENCE [LARGE SCALE GENOMIC DNA]</scope>
    <source>
        <strain evidence="2 3">Ellin428</strain>
    </source>
</reference>
<protein>
    <recommendedName>
        <fullName evidence="4">Transmembrane protein</fullName>
    </recommendedName>
</protein>
<feature type="transmembrane region" description="Helical" evidence="1">
    <location>
        <begin position="46"/>
        <end position="68"/>
    </location>
</feature>
<evidence type="ECO:0000256" key="1">
    <source>
        <dbReference type="SAM" id="Phobius"/>
    </source>
</evidence>
<dbReference type="Proteomes" id="UP000005824">
    <property type="component" value="Unassembled WGS sequence"/>
</dbReference>
<name>B4DBX5_9BACT</name>
<gene>
    <name evidence="2" type="ORF">CfE428DRAFT_6416</name>
</gene>
<evidence type="ECO:0008006" key="4">
    <source>
        <dbReference type="Google" id="ProtNLM"/>
    </source>
</evidence>
<feature type="transmembrane region" description="Helical" evidence="1">
    <location>
        <begin position="75"/>
        <end position="96"/>
    </location>
</feature>
<keyword evidence="3" id="KW-1185">Reference proteome</keyword>
<keyword evidence="1" id="KW-0812">Transmembrane</keyword>
<comment type="caution">
    <text evidence="2">The sequence shown here is derived from an EMBL/GenBank/DDBJ whole genome shotgun (WGS) entry which is preliminary data.</text>
</comment>
<dbReference type="AlphaFoldDB" id="B4DBX5"/>
<dbReference type="STRING" id="497964.CfE428DRAFT_6416"/>
<dbReference type="InParanoid" id="B4DBX5"/>
<organism evidence="2 3">
    <name type="scientific">Chthoniobacter flavus Ellin428</name>
    <dbReference type="NCBI Taxonomy" id="497964"/>
    <lineage>
        <taxon>Bacteria</taxon>
        <taxon>Pseudomonadati</taxon>
        <taxon>Verrucomicrobiota</taxon>
        <taxon>Spartobacteria</taxon>
        <taxon>Chthoniobacterales</taxon>
        <taxon>Chthoniobacteraceae</taxon>
        <taxon>Chthoniobacter</taxon>
    </lineage>
</organism>
<feature type="transmembrane region" description="Helical" evidence="1">
    <location>
        <begin position="102"/>
        <end position="122"/>
    </location>
</feature>
<sequence>MGKQKPVSFLRPFMLLAWLFFDLITVLETHYCYRPDSLPKRILSPWHPLVIGLTLFALLTCGGCRFWLSRMRKTGWALIPYLLGLMFTWFTAMYGVFVLPEYFLFCQGIAVVFFFAYFPFFVRFKQPAPPPLPV</sequence>
<evidence type="ECO:0000313" key="2">
    <source>
        <dbReference type="EMBL" id="EDY16022.1"/>
    </source>
</evidence>
<evidence type="ECO:0000313" key="3">
    <source>
        <dbReference type="Proteomes" id="UP000005824"/>
    </source>
</evidence>
<accession>B4DBX5</accession>